<sequence>SSTTMTLAEQQSSATAAGNVFAEPEDKETPLIYRNPVPACIEKVMLTSNHEDMFIVKLLTRQTRRPEIGDKFSSRHGQKG</sequence>
<dbReference type="Proteomes" id="UP000681967">
    <property type="component" value="Unassembled WGS sequence"/>
</dbReference>
<gene>
    <name evidence="10" type="ORF">BYL167_LOCUS42025</name>
    <name evidence="11" type="ORF">GIL414_LOCUS41836</name>
    <name evidence="9" type="ORF">SMN809_LOCUS39769</name>
</gene>
<evidence type="ECO:0000256" key="1">
    <source>
        <dbReference type="ARBA" id="ARBA00006835"/>
    </source>
</evidence>
<evidence type="ECO:0000256" key="4">
    <source>
        <dbReference type="ARBA" id="ARBA00022679"/>
    </source>
</evidence>
<dbReference type="EMBL" id="CAJOBI010107587">
    <property type="protein sequence ID" value="CAF4618167.1"/>
    <property type="molecule type" value="Genomic_DNA"/>
</dbReference>
<dbReference type="InterPro" id="IPR037033">
    <property type="entry name" value="DNA-dir_RNAP_su2_hyb_sf"/>
</dbReference>
<feature type="region of interest" description="Disordered" evidence="7">
    <location>
        <begin position="1"/>
        <end position="27"/>
    </location>
</feature>
<dbReference type="SUPFAM" id="SSF64484">
    <property type="entry name" value="beta and beta-prime subunits of DNA dependent RNA-polymerase"/>
    <property type="match status" value="1"/>
</dbReference>
<evidence type="ECO:0000256" key="7">
    <source>
        <dbReference type="SAM" id="MobiDB-lite"/>
    </source>
</evidence>
<dbReference type="Pfam" id="PF00562">
    <property type="entry name" value="RNA_pol_Rpb2_6"/>
    <property type="match status" value="1"/>
</dbReference>
<comment type="caution">
    <text evidence="9">The sequence shown here is derived from an EMBL/GenBank/DDBJ whole genome shotgun (WGS) entry which is preliminary data.</text>
</comment>
<dbReference type="GO" id="GO:0003899">
    <property type="term" value="F:DNA-directed RNA polymerase activity"/>
    <property type="evidence" value="ECO:0007669"/>
    <property type="project" value="UniProtKB-EC"/>
</dbReference>
<evidence type="ECO:0000259" key="8">
    <source>
        <dbReference type="Pfam" id="PF00562"/>
    </source>
</evidence>
<comment type="similarity">
    <text evidence="1">Belongs to the RNA polymerase beta chain family.</text>
</comment>
<feature type="non-terminal residue" evidence="9">
    <location>
        <position position="80"/>
    </location>
</feature>
<dbReference type="GO" id="GO:0000428">
    <property type="term" value="C:DNA-directed RNA polymerase complex"/>
    <property type="evidence" value="ECO:0007669"/>
    <property type="project" value="UniProtKB-KW"/>
</dbReference>
<dbReference type="PANTHER" id="PTHR20856">
    <property type="entry name" value="DNA-DIRECTED RNA POLYMERASE I SUBUNIT 2"/>
    <property type="match status" value="1"/>
</dbReference>
<evidence type="ECO:0000256" key="3">
    <source>
        <dbReference type="ARBA" id="ARBA00022478"/>
    </source>
</evidence>
<dbReference type="GO" id="GO:0006351">
    <property type="term" value="P:DNA-templated transcription"/>
    <property type="evidence" value="ECO:0007669"/>
    <property type="project" value="InterPro"/>
</dbReference>
<dbReference type="Proteomes" id="UP000681720">
    <property type="component" value="Unassembled WGS sequence"/>
</dbReference>
<evidence type="ECO:0000313" key="11">
    <source>
        <dbReference type="EMBL" id="CAF4669731.1"/>
    </source>
</evidence>
<organism evidence="9 12">
    <name type="scientific">Rotaria magnacalcarata</name>
    <dbReference type="NCBI Taxonomy" id="392030"/>
    <lineage>
        <taxon>Eukaryota</taxon>
        <taxon>Metazoa</taxon>
        <taxon>Spiralia</taxon>
        <taxon>Gnathifera</taxon>
        <taxon>Rotifera</taxon>
        <taxon>Eurotatoria</taxon>
        <taxon>Bdelloidea</taxon>
        <taxon>Philodinida</taxon>
        <taxon>Philodinidae</taxon>
        <taxon>Rotaria</taxon>
    </lineage>
</organism>
<dbReference type="AlphaFoldDB" id="A0A8S2Z966"/>
<keyword evidence="4" id="KW-0808">Transferase</keyword>
<proteinExistence type="inferred from homology"/>
<dbReference type="EMBL" id="CAJOBH010108082">
    <property type="protein sequence ID" value="CAF4647421.1"/>
    <property type="molecule type" value="Genomic_DNA"/>
</dbReference>
<evidence type="ECO:0000256" key="5">
    <source>
        <dbReference type="ARBA" id="ARBA00022695"/>
    </source>
</evidence>
<keyword evidence="5" id="KW-0548">Nucleotidyltransferase</keyword>
<dbReference type="EMBL" id="CAJOBJ010119580">
    <property type="protein sequence ID" value="CAF4669731.1"/>
    <property type="molecule type" value="Genomic_DNA"/>
</dbReference>
<feature type="domain" description="DNA-directed RNA polymerase subunit 2 hybrid-binding" evidence="8">
    <location>
        <begin position="21"/>
        <end position="80"/>
    </location>
</feature>
<dbReference type="InterPro" id="IPR015712">
    <property type="entry name" value="DNA-dir_RNA_pol_su2"/>
</dbReference>
<dbReference type="EC" id="2.7.7.6" evidence="2"/>
<protein>
    <recommendedName>
        <fullName evidence="2">DNA-directed RNA polymerase</fullName>
        <ecNumber evidence="2">2.7.7.6</ecNumber>
    </recommendedName>
</protein>
<evidence type="ECO:0000313" key="10">
    <source>
        <dbReference type="EMBL" id="CAF4647421.1"/>
    </source>
</evidence>
<keyword evidence="3" id="KW-0240">DNA-directed RNA polymerase</keyword>
<evidence type="ECO:0000313" key="12">
    <source>
        <dbReference type="Proteomes" id="UP000676336"/>
    </source>
</evidence>
<reference evidence="9" key="1">
    <citation type="submission" date="2021-02" db="EMBL/GenBank/DDBJ databases">
        <authorList>
            <person name="Nowell W R."/>
        </authorList>
    </citation>
    <scope>NUCLEOTIDE SEQUENCE</scope>
</reference>
<dbReference type="Proteomes" id="UP000676336">
    <property type="component" value="Unassembled WGS sequence"/>
</dbReference>
<feature type="compositionally biased region" description="Polar residues" evidence="7">
    <location>
        <begin position="1"/>
        <end position="16"/>
    </location>
</feature>
<accession>A0A8S2Z966</accession>
<dbReference type="Gene3D" id="2.40.270.10">
    <property type="entry name" value="DNA-directed RNA polymerase, subunit 2, domain 6"/>
    <property type="match status" value="1"/>
</dbReference>
<evidence type="ECO:0000256" key="6">
    <source>
        <dbReference type="ARBA" id="ARBA00023163"/>
    </source>
</evidence>
<evidence type="ECO:0000313" key="9">
    <source>
        <dbReference type="EMBL" id="CAF4618167.1"/>
    </source>
</evidence>
<dbReference type="InterPro" id="IPR007120">
    <property type="entry name" value="DNA-dir_RNAP_su2_dom"/>
</dbReference>
<dbReference type="GO" id="GO:0032549">
    <property type="term" value="F:ribonucleoside binding"/>
    <property type="evidence" value="ECO:0007669"/>
    <property type="project" value="InterPro"/>
</dbReference>
<keyword evidence="6" id="KW-0804">Transcription</keyword>
<name>A0A8S2Z966_9BILA</name>
<evidence type="ECO:0000256" key="2">
    <source>
        <dbReference type="ARBA" id="ARBA00012418"/>
    </source>
</evidence>
<feature type="non-terminal residue" evidence="9">
    <location>
        <position position="1"/>
    </location>
</feature>
<dbReference type="GO" id="GO:0003677">
    <property type="term" value="F:DNA binding"/>
    <property type="evidence" value="ECO:0007669"/>
    <property type="project" value="InterPro"/>
</dbReference>